<organism evidence="1 2">
    <name type="scientific">Paxillus rubicundulus Ve08.2h10</name>
    <dbReference type="NCBI Taxonomy" id="930991"/>
    <lineage>
        <taxon>Eukaryota</taxon>
        <taxon>Fungi</taxon>
        <taxon>Dikarya</taxon>
        <taxon>Basidiomycota</taxon>
        <taxon>Agaricomycotina</taxon>
        <taxon>Agaricomycetes</taxon>
        <taxon>Agaricomycetidae</taxon>
        <taxon>Boletales</taxon>
        <taxon>Paxilineae</taxon>
        <taxon>Paxillaceae</taxon>
        <taxon>Paxillus</taxon>
    </lineage>
</organism>
<dbReference type="InParanoid" id="A0A0D0DNK9"/>
<evidence type="ECO:0000313" key="1">
    <source>
        <dbReference type="EMBL" id="KIK80250.1"/>
    </source>
</evidence>
<sequence length="67" mass="7351">KPATPVIKMTQCATLFLFTDNKFDFLVAAVAEAAKTTVINLLMSPLWWKFKAPASLSMKVLSNAVGY</sequence>
<reference evidence="1 2" key="1">
    <citation type="submission" date="2014-04" db="EMBL/GenBank/DDBJ databases">
        <authorList>
            <consortium name="DOE Joint Genome Institute"/>
            <person name="Kuo A."/>
            <person name="Kohler A."/>
            <person name="Jargeat P."/>
            <person name="Nagy L.G."/>
            <person name="Floudas D."/>
            <person name="Copeland A."/>
            <person name="Barry K.W."/>
            <person name="Cichocki N."/>
            <person name="Veneault-Fourrey C."/>
            <person name="LaButti K."/>
            <person name="Lindquist E.A."/>
            <person name="Lipzen A."/>
            <person name="Lundell T."/>
            <person name="Morin E."/>
            <person name="Murat C."/>
            <person name="Sun H."/>
            <person name="Tunlid A."/>
            <person name="Henrissat B."/>
            <person name="Grigoriev I.V."/>
            <person name="Hibbett D.S."/>
            <person name="Martin F."/>
            <person name="Nordberg H.P."/>
            <person name="Cantor M.N."/>
            <person name="Hua S.X."/>
        </authorList>
    </citation>
    <scope>NUCLEOTIDE SEQUENCE [LARGE SCALE GENOMIC DNA]</scope>
    <source>
        <strain evidence="1 2">Ve08.2h10</strain>
    </source>
</reference>
<name>A0A0D0DNK9_9AGAM</name>
<accession>A0A0D0DNK9</accession>
<dbReference type="EMBL" id="KN826062">
    <property type="protein sequence ID" value="KIK80250.1"/>
    <property type="molecule type" value="Genomic_DNA"/>
</dbReference>
<feature type="non-terminal residue" evidence="1">
    <location>
        <position position="1"/>
    </location>
</feature>
<dbReference type="HOGENOM" id="CLU_2819559_0_0_1"/>
<dbReference type="AlphaFoldDB" id="A0A0D0DNK9"/>
<protein>
    <submittedName>
        <fullName evidence="1">Uncharacterized protein</fullName>
    </submittedName>
</protein>
<gene>
    <name evidence="1" type="ORF">PAXRUDRAFT_159128</name>
</gene>
<proteinExistence type="predicted"/>
<reference evidence="2" key="2">
    <citation type="submission" date="2015-01" db="EMBL/GenBank/DDBJ databases">
        <title>Evolutionary Origins and Diversification of the Mycorrhizal Mutualists.</title>
        <authorList>
            <consortium name="DOE Joint Genome Institute"/>
            <consortium name="Mycorrhizal Genomics Consortium"/>
            <person name="Kohler A."/>
            <person name="Kuo A."/>
            <person name="Nagy L.G."/>
            <person name="Floudas D."/>
            <person name="Copeland A."/>
            <person name="Barry K.W."/>
            <person name="Cichocki N."/>
            <person name="Veneault-Fourrey C."/>
            <person name="LaButti K."/>
            <person name="Lindquist E.A."/>
            <person name="Lipzen A."/>
            <person name="Lundell T."/>
            <person name="Morin E."/>
            <person name="Murat C."/>
            <person name="Riley R."/>
            <person name="Ohm R."/>
            <person name="Sun H."/>
            <person name="Tunlid A."/>
            <person name="Henrissat B."/>
            <person name="Grigoriev I.V."/>
            <person name="Hibbett D.S."/>
            <person name="Martin F."/>
        </authorList>
    </citation>
    <scope>NUCLEOTIDE SEQUENCE [LARGE SCALE GENOMIC DNA]</scope>
    <source>
        <strain evidence="2">Ve08.2h10</strain>
    </source>
</reference>
<dbReference type="Proteomes" id="UP000054538">
    <property type="component" value="Unassembled WGS sequence"/>
</dbReference>
<keyword evidence="2" id="KW-1185">Reference proteome</keyword>
<evidence type="ECO:0000313" key="2">
    <source>
        <dbReference type="Proteomes" id="UP000054538"/>
    </source>
</evidence>